<feature type="coiled-coil region" evidence="1">
    <location>
        <begin position="275"/>
        <end position="305"/>
    </location>
</feature>
<protein>
    <recommendedName>
        <fullName evidence="6">Mitochondrial inner membrane protein</fullName>
    </recommendedName>
</protein>
<dbReference type="AlphaFoldDB" id="A0AAE3NUI6"/>
<accession>A0AAE3NUI6</accession>
<feature type="compositionally biased region" description="Low complexity" evidence="2">
    <location>
        <begin position="92"/>
        <end position="108"/>
    </location>
</feature>
<keyword evidence="3" id="KW-0812">Transmembrane</keyword>
<feature type="coiled-coil region" evidence="1">
    <location>
        <begin position="162"/>
        <end position="234"/>
    </location>
</feature>
<sequence length="471" mass="48677">MAKSPRTDKTDRAADEAEGTAAPQSAETDGSEDAPEDTGQTVPPDTPPEADTPAPATSLHAPVHDPRTEPLHPGPATPDPAPDNVPDPAPEPVDAAADTPPLAEALPAPAAPPPAAPQQGRTLPLVLGGVIAAVLGAAALWYTETQGWTALGGPDAELLARIDSLDSDLAAAQDALAGAEDRIAALEDREPDLSEVNAAIDSVRETAEATRSDLAALSDRVDTLTARLDDTDDRLNTVAVQQIPEAELPQAISEAYDEKLADLLATIDGRFGTMREELDAKLAELEASQTAAAEAEAAAQRAAQMAEARAAMGQVEQALSTGAAYSEPLAEVADLSGADIPALLQAGAEDGIPTLDELQESFPDHAREALTLSARAAAEEGELSTWEAFLRSQVGARSLAPREGDDPDAVLSRVEAAVSRGDLDTALTEIEALPPVGQEAMADWVALAETRRDTLAAARDLAAQLNPSEDG</sequence>
<dbReference type="RefSeq" id="WP_275568479.1">
    <property type="nucleotide sequence ID" value="NZ_JARGYC010000047.1"/>
</dbReference>
<dbReference type="Gene3D" id="1.10.287.1490">
    <property type="match status" value="1"/>
</dbReference>
<dbReference type="Proteomes" id="UP001220964">
    <property type="component" value="Unassembled WGS sequence"/>
</dbReference>
<keyword evidence="5" id="KW-1185">Reference proteome</keyword>
<reference evidence="4" key="1">
    <citation type="submission" date="2023-03" db="EMBL/GenBank/DDBJ databases">
        <title>Multiphase analysis and comparison of six strains from genera Psychromarinibacter, Lutimaribacter, and Maritimibacter, including a novel species: Psychromarinibacter sediminicola sp. nov.</title>
        <authorList>
            <person name="Wang Y.-H."/>
            <person name="Ye M.-Q."/>
            <person name="Du Z.-J."/>
        </authorList>
    </citation>
    <scope>NUCLEOTIDE SEQUENCE</scope>
    <source>
        <strain evidence="4">C21-152</strain>
    </source>
</reference>
<organism evidence="4 5">
    <name type="scientific">Psychromarinibacter sediminicola</name>
    <dbReference type="NCBI Taxonomy" id="3033385"/>
    <lineage>
        <taxon>Bacteria</taxon>
        <taxon>Pseudomonadati</taxon>
        <taxon>Pseudomonadota</taxon>
        <taxon>Alphaproteobacteria</taxon>
        <taxon>Rhodobacterales</taxon>
        <taxon>Paracoccaceae</taxon>
        <taxon>Psychromarinibacter</taxon>
    </lineage>
</organism>
<name>A0AAE3NUI6_9RHOB</name>
<feature type="compositionally biased region" description="Pro residues" evidence="2">
    <location>
        <begin position="72"/>
        <end position="91"/>
    </location>
</feature>
<keyword evidence="3" id="KW-0472">Membrane</keyword>
<evidence type="ECO:0000313" key="4">
    <source>
        <dbReference type="EMBL" id="MDF0602352.1"/>
    </source>
</evidence>
<evidence type="ECO:0000256" key="3">
    <source>
        <dbReference type="SAM" id="Phobius"/>
    </source>
</evidence>
<proteinExistence type="predicted"/>
<evidence type="ECO:0000313" key="5">
    <source>
        <dbReference type="Proteomes" id="UP001220964"/>
    </source>
</evidence>
<keyword evidence="3" id="KW-1133">Transmembrane helix</keyword>
<dbReference type="EMBL" id="JARGYC010000047">
    <property type="protein sequence ID" value="MDF0602352.1"/>
    <property type="molecule type" value="Genomic_DNA"/>
</dbReference>
<feature type="transmembrane region" description="Helical" evidence="3">
    <location>
        <begin position="123"/>
        <end position="142"/>
    </location>
</feature>
<feature type="region of interest" description="Disordered" evidence="2">
    <location>
        <begin position="1"/>
        <end position="118"/>
    </location>
</feature>
<gene>
    <name evidence="4" type="ORF">P1J78_16555</name>
</gene>
<feature type="compositionally biased region" description="Basic and acidic residues" evidence="2">
    <location>
        <begin position="1"/>
        <end position="15"/>
    </location>
</feature>
<evidence type="ECO:0000256" key="2">
    <source>
        <dbReference type="SAM" id="MobiDB-lite"/>
    </source>
</evidence>
<evidence type="ECO:0008006" key="6">
    <source>
        <dbReference type="Google" id="ProtNLM"/>
    </source>
</evidence>
<comment type="caution">
    <text evidence="4">The sequence shown here is derived from an EMBL/GenBank/DDBJ whole genome shotgun (WGS) entry which is preliminary data.</text>
</comment>
<evidence type="ECO:0000256" key="1">
    <source>
        <dbReference type="SAM" id="Coils"/>
    </source>
</evidence>
<keyword evidence="1" id="KW-0175">Coiled coil</keyword>